<organism evidence="1 2">
    <name type="scientific">Hyalomma asiaticum</name>
    <name type="common">Tick</name>
    <dbReference type="NCBI Taxonomy" id="266040"/>
    <lineage>
        <taxon>Eukaryota</taxon>
        <taxon>Metazoa</taxon>
        <taxon>Ecdysozoa</taxon>
        <taxon>Arthropoda</taxon>
        <taxon>Chelicerata</taxon>
        <taxon>Arachnida</taxon>
        <taxon>Acari</taxon>
        <taxon>Parasitiformes</taxon>
        <taxon>Ixodida</taxon>
        <taxon>Ixodoidea</taxon>
        <taxon>Ixodidae</taxon>
        <taxon>Hyalomminae</taxon>
        <taxon>Hyalomma</taxon>
    </lineage>
</organism>
<gene>
    <name evidence="1" type="ORF">HPB50_022228</name>
</gene>
<protein>
    <submittedName>
        <fullName evidence="1">Uncharacterized protein</fullName>
    </submittedName>
</protein>
<keyword evidence="2" id="KW-1185">Reference proteome</keyword>
<accession>A0ACB7TK70</accession>
<evidence type="ECO:0000313" key="2">
    <source>
        <dbReference type="Proteomes" id="UP000821845"/>
    </source>
</evidence>
<dbReference type="EMBL" id="CM023481">
    <property type="protein sequence ID" value="KAH6947957.1"/>
    <property type="molecule type" value="Genomic_DNA"/>
</dbReference>
<dbReference type="Proteomes" id="UP000821845">
    <property type="component" value="Chromosome 1"/>
</dbReference>
<name>A0ACB7TK70_HYAAI</name>
<reference evidence="1" key="1">
    <citation type="submission" date="2020-05" db="EMBL/GenBank/DDBJ databases">
        <title>Large-scale comparative analyses of tick genomes elucidate their genetic diversity and vector capacities.</title>
        <authorList>
            <person name="Jia N."/>
            <person name="Wang J."/>
            <person name="Shi W."/>
            <person name="Du L."/>
            <person name="Sun Y."/>
            <person name="Zhan W."/>
            <person name="Jiang J."/>
            <person name="Wang Q."/>
            <person name="Zhang B."/>
            <person name="Ji P."/>
            <person name="Sakyi L.B."/>
            <person name="Cui X."/>
            <person name="Yuan T."/>
            <person name="Jiang B."/>
            <person name="Yang W."/>
            <person name="Lam T.T.-Y."/>
            <person name="Chang Q."/>
            <person name="Ding S."/>
            <person name="Wang X."/>
            <person name="Zhu J."/>
            <person name="Ruan X."/>
            <person name="Zhao L."/>
            <person name="Wei J."/>
            <person name="Que T."/>
            <person name="Du C."/>
            <person name="Cheng J."/>
            <person name="Dai P."/>
            <person name="Han X."/>
            <person name="Huang E."/>
            <person name="Gao Y."/>
            <person name="Liu J."/>
            <person name="Shao H."/>
            <person name="Ye R."/>
            <person name="Li L."/>
            <person name="Wei W."/>
            <person name="Wang X."/>
            <person name="Wang C."/>
            <person name="Yang T."/>
            <person name="Huo Q."/>
            <person name="Li W."/>
            <person name="Guo W."/>
            <person name="Chen H."/>
            <person name="Zhou L."/>
            <person name="Ni X."/>
            <person name="Tian J."/>
            <person name="Zhou Y."/>
            <person name="Sheng Y."/>
            <person name="Liu T."/>
            <person name="Pan Y."/>
            <person name="Xia L."/>
            <person name="Li J."/>
            <person name="Zhao F."/>
            <person name="Cao W."/>
        </authorList>
    </citation>
    <scope>NUCLEOTIDE SEQUENCE</scope>
    <source>
        <strain evidence="1">Hyas-2018</strain>
    </source>
</reference>
<evidence type="ECO:0000313" key="1">
    <source>
        <dbReference type="EMBL" id="KAH6947957.1"/>
    </source>
</evidence>
<comment type="caution">
    <text evidence="1">The sequence shown here is derived from an EMBL/GenBank/DDBJ whole genome shotgun (WGS) entry which is preliminary data.</text>
</comment>
<sequence length="180" mass="19313">MRFVSGGKHQERLMQHCAPDSSAREQLLCDLAWPPRAVVLLRWLIKEHLMETNPTGGGGNGCSTGPRRLGRSALGIYVTSGAGRLVGRPCKRDDLRLPPGLKRAGKRGRKCFPLSAQLDGALTGLSPRTLPGHRDASRAVVADGGGARWERRKGGRRTALGPGNDRGRGPWGPRGAVSAW</sequence>
<proteinExistence type="predicted"/>